<dbReference type="KEGG" id="malb:109969086"/>
<dbReference type="GeneID" id="109969086"/>
<dbReference type="PANTHER" id="PTHR22930">
    <property type="match status" value="1"/>
</dbReference>
<keyword evidence="5" id="KW-0479">Metal-binding</keyword>
<dbReference type="OrthoDB" id="2668416at2759"/>
<keyword evidence="8" id="KW-0472">Membrane</keyword>
<keyword evidence="7" id="KW-0539">Nucleus</keyword>
<feature type="domain" description="DDE Tnp4" evidence="9">
    <location>
        <begin position="235"/>
        <end position="399"/>
    </location>
</feature>
<evidence type="ECO:0000256" key="8">
    <source>
        <dbReference type="SAM" id="Phobius"/>
    </source>
</evidence>
<dbReference type="Pfam" id="PF13359">
    <property type="entry name" value="DDE_Tnp_4"/>
    <property type="match status" value="1"/>
</dbReference>
<evidence type="ECO:0000313" key="11">
    <source>
        <dbReference type="Proteomes" id="UP000261600"/>
    </source>
</evidence>
<organism evidence="10 11">
    <name type="scientific">Monopterus albus</name>
    <name type="common">Swamp eel</name>
    <dbReference type="NCBI Taxonomy" id="43700"/>
    <lineage>
        <taxon>Eukaryota</taxon>
        <taxon>Metazoa</taxon>
        <taxon>Chordata</taxon>
        <taxon>Craniata</taxon>
        <taxon>Vertebrata</taxon>
        <taxon>Euteleostomi</taxon>
        <taxon>Actinopterygii</taxon>
        <taxon>Neopterygii</taxon>
        <taxon>Teleostei</taxon>
        <taxon>Neoteleostei</taxon>
        <taxon>Acanthomorphata</taxon>
        <taxon>Anabantaria</taxon>
        <taxon>Synbranchiformes</taxon>
        <taxon>Synbranchidae</taxon>
        <taxon>Monopterus</taxon>
    </lineage>
</organism>
<comment type="cofactor">
    <cofactor evidence="1">
        <name>a divalent metal cation</name>
        <dbReference type="ChEBI" id="CHEBI:60240"/>
    </cofactor>
</comment>
<dbReference type="PANTHER" id="PTHR22930:SF206">
    <property type="entry name" value="NUCLEASE HARBI1"/>
    <property type="match status" value="1"/>
</dbReference>
<proteinExistence type="inferred from homology"/>
<keyword evidence="6" id="KW-0378">Hydrolase</keyword>
<sequence length="456" mass="52653">MELSSSLIRPWPNTEENSSITVALLYSVLSLNVPSVFDDQMLELYRLQTGLLRRRRQREMMEMDRRRRQYLRRRRAFLLSSIAAVLSLMTSTNRPVWVRHRSPGHNIWSMADSFDDDEWKAQFRVSRATFDYLVELIGPAIKRRRTNYRAPIEPRRRLAITLWWFSRSGEYRSIADMFGVGIATVCVIVRQVTSAIVERLYHRFVSLPSGQRLDDTIRAFKDRCYPQCAGAIGVTHIPIAPPRTNPDHYINKKGWHSVILQAVVDHNVCFTDVYAGWPGSTNSATVLSSSDLYLKAEDRPDGYLFPRERSLVSDGVEIPVHLIGDLSFPLKPWLMKGYSEEHQLSPVQRRFTYTLSAARSVVDTAFTRLKGRWRCLLKKSDIDILMMPRVVAACCVLHNICELRGDGFLPEWNTEMAPSGNYLIQPDRELHAEDMYCTAEVIRDTITYNLLTILQY</sequence>
<dbReference type="Ensembl" id="ENSMALT00000020721.1">
    <property type="protein sequence ID" value="ENSMALP00000020323.1"/>
    <property type="gene ID" value="ENSMALG00000014204.1"/>
</dbReference>
<dbReference type="InterPro" id="IPR045249">
    <property type="entry name" value="HARBI1-like"/>
</dbReference>
<protein>
    <recommendedName>
        <fullName evidence="9">DDE Tnp4 domain-containing protein</fullName>
    </recommendedName>
</protein>
<evidence type="ECO:0000259" key="9">
    <source>
        <dbReference type="Pfam" id="PF13359"/>
    </source>
</evidence>
<dbReference type="InterPro" id="IPR027806">
    <property type="entry name" value="HARBI1_dom"/>
</dbReference>
<reference evidence="10" key="2">
    <citation type="submission" date="2025-09" db="UniProtKB">
        <authorList>
            <consortium name="Ensembl"/>
        </authorList>
    </citation>
    <scope>IDENTIFICATION</scope>
</reference>
<comment type="subcellular location">
    <subcellularLocation>
        <location evidence="2">Nucleus</location>
    </subcellularLocation>
</comment>
<dbReference type="RefSeq" id="XP_020471397.1">
    <property type="nucleotide sequence ID" value="XM_020615741.1"/>
</dbReference>
<keyword evidence="11" id="KW-1185">Reference proteome</keyword>
<evidence type="ECO:0000256" key="1">
    <source>
        <dbReference type="ARBA" id="ARBA00001968"/>
    </source>
</evidence>
<dbReference type="GO" id="GO:0046872">
    <property type="term" value="F:metal ion binding"/>
    <property type="evidence" value="ECO:0007669"/>
    <property type="project" value="UniProtKB-KW"/>
</dbReference>
<feature type="transmembrane region" description="Helical" evidence="8">
    <location>
        <begin position="76"/>
        <end position="97"/>
    </location>
</feature>
<evidence type="ECO:0000256" key="5">
    <source>
        <dbReference type="ARBA" id="ARBA00022723"/>
    </source>
</evidence>
<dbReference type="AlphaFoldDB" id="A0A3Q3JKC0"/>
<comment type="similarity">
    <text evidence="3">Belongs to the HARBI1 family.</text>
</comment>
<keyword evidence="8" id="KW-0812">Transmembrane</keyword>
<evidence type="ECO:0000256" key="2">
    <source>
        <dbReference type="ARBA" id="ARBA00004123"/>
    </source>
</evidence>
<name>A0A3Q3JKC0_MONAL</name>
<evidence type="ECO:0000256" key="4">
    <source>
        <dbReference type="ARBA" id="ARBA00022722"/>
    </source>
</evidence>
<evidence type="ECO:0000256" key="7">
    <source>
        <dbReference type="ARBA" id="ARBA00023242"/>
    </source>
</evidence>
<accession>A0A3Q3JKC0</accession>
<dbReference type="GO" id="GO:0004518">
    <property type="term" value="F:nuclease activity"/>
    <property type="evidence" value="ECO:0007669"/>
    <property type="project" value="UniProtKB-KW"/>
</dbReference>
<evidence type="ECO:0000256" key="6">
    <source>
        <dbReference type="ARBA" id="ARBA00022801"/>
    </source>
</evidence>
<dbReference type="Proteomes" id="UP000261600">
    <property type="component" value="Unplaced"/>
</dbReference>
<keyword evidence="8" id="KW-1133">Transmembrane helix</keyword>
<keyword evidence="4" id="KW-0540">Nuclease</keyword>
<evidence type="ECO:0000256" key="3">
    <source>
        <dbReference type="ARBA" id="ARBA00006958"/>
    </source>
</evidence>
<evidence type="ECO:0000313" key="10">
    <source>
        <dbReference type="Ensembl" id="ENSMALP00000020323.1"/>
    </source>
</evidence>
<dbReference type="GO" id="GO:0016787">
    <property type="term" value="F:hydrolase activity"/>
    <property type="evidence" value="ECO:0007669"/>
    <property type="project" value="UniProtKB-KW"/>
</dbReference>
<dbReference type="GO" id="GO:0005634">
    <property type="term" value="C:nucleus"/>
    <property type="evidence" value="ECO:0007669"/>
    <property type="project" value="UniProtKB-SubCell"/>
</dbReference>
<reference evidence="10" key="1">
    <citation type="submission" date="2025-08" db="UniProtKB">
        <authorList>
            <consortium name="Ensembl"/>
        </authorList>
    </citation>
    <scope>IDENTIFICATION</scope>
</reference>